<sequence length="117" mass="13137">MEVVVVVSEVLDVIGGLQRNYLGRQEPPEIQLFSYDLPGSDFNYVFRSLGEYELGKVEEEKGNLQEPYYVVGVPGSFHGRLFPSRSVHFFPLFQQISTGSLMLPSSYSSQSPPFLPS</sequence>
<reference evidence="1" key="1">
    <citation type="submission" date="2021-05" db="UniProtKB">
        <authorList>
            <consortium name="EnsemblPlants"/>
        </authorList>
    </citation>
    <scope>IDENTIFICATION</scope>
    <source>
        <strain evidence="1">subsp. malaccensis</strain>
    </source>
</reference>
<name>A0A804JYD3_MUSAM</name>
<keyword evidence="2" id="KW-1185">Reference proteome</keyword>
<dbReference type="InterPro" id="IPR029063">
    <property type="entry name" value="SAM-dependent_MTases_sf"/>
</dbReference>
<dbReference type="Gene3D" id="3.40.50.150">
    <property type="entry name" value="Vaccinia Virus protein VP39"/>
    <property type="match status" value="1"/>
</dbReference>
<accession>A0A804JYD3</accession>
<dbReference type="PANTHER" id="PTHR31009">
    <property type="entry name" value="S-ADENOSYL-L-METHIONINE:CARBOXYL METHYLTRANSFERASE FAMILY PROTEIN"/>
    <property type="match status" value="1"/>
</dbReference>
<dbReference type="Proteomes" id="UP000012960">
    <property type="component" value="Unplaced"/>
</dbReference>
<dbReference type="OrthoDB" id="783690at2759"/>
<dbReference type="Pfam" id="PF03492">
    <property type="entry name" value="Methyltransf_7"/>
    <property type="match status" value="1"/>
</dbReference>
<dbReference type="InParanoid" id="A0A804JYD3"/>
<dbReference type="Gramene" id="Ma07_t21890.1">
    <property type="protein sequence ID" value="Ma07_p21890.1"/>
    <property type="gene ID" value="Ma07_g21890"/>
</dbReference>
<dbReference type="InterPro" id="IPR005299">
    <property type="entry name" value="MeTrfase_7"/>
</dbReference>
<dbReference type="GO" id="GO:0008168">
    <property type="term" value="F:methyltransferase activity"/>
    <property type="evidence" value="ECO:0007669"/>
    <property type="project" value="InterPro"/>
</dbReference>
<dbReference type="EnsemblPlants" id="Ma07_t21890.1">
    <property type="protein sequence ID" value="Ma07_p21890.1"/>
    <property type="gene ID" value="Ma07_g21890"/>
</dbReference>
<evidence type="ECO:0000313" key="1">
    <source>
        <dbReference type="EnsemblPlants" id="Ma07_p21890.1"/>
    </source>
</evidence>
<evidence type="ECO:0000313" key="2">
    <source>
        <dbReference type="Proteomes" id="UP000012960"/>
    </source>
</evidence>
<proteinExistence type="predicted"/>
<protein>
    <submittedName>
        <fullName evidence="1">Uncharacterized protein</fullName>
    </submittedName>
</protein>
<dbReference type="SUPFAM" id="SSF53335">
    <property type="entry name" value="S-adenosyl-L-methionine-dependent methyltransferases"/>
    <property type="match status" value="1"/>
</dbReference>
<organism evidence="1 2">
    <name type="scientific">Musa acuminata subsp. malaccensis</name>
    <name type="common">Wild banana</name>
    <name type="synonym">Musa malaccensis</name>
    <dbReference type="NCBI Taxonomy" id="214687"/>
    <lineage>
        <taxon>Eukaryota</taxon>
        <taxon>Viridiplantae</taxon>
        <taxon>Streptophyta</taxon>
        <taxon>Embryophyta</taxon>
        <taxon>Tracheophyta</taxon>
        <taxon>Spermatophyta</taxon>
        <taxon>Magnoliopsida</taxon>
        <taxon>Liliopsida</taxon>
        <taxon>Zingiberales</taxon>
        <taxon>Musaceae</taxon>
        <taxon>Musa</taxon>
    </lineage>
</organism>
<dbReference type="AlphaFoldDB" id="A0A804JYD3"/>